<dbReference type="SUPFAM" id="SSF55073">
    <property type="entry name" value="Nucleotide cyclase"/>
    <property type="match status" value="1"/>
</dbReference>
<dbReference type="GO" id="GO:0004016">
    <property type="term" value="F:adenylate cyclase activity"/>
    <property type="evidence" value="ECO:0007669"/>
    <property type="project" value="UniProtKB-ARBA"/>
</dbReference>
<dbReference type="InterPro" id="IPR029787">
    <property type="entry name" value="Nucleotide_cyclase"/>
</dbReference>
<dbReference type="Proteomes" id="UP000281738">
    <property type="component" value="Unassembled WGS sequence"/>
</dbReference>
<protein>
    <submittedName>
        <fullName evidence="3">Adenylate cyclase</fullName>
    </submittedName>
</protein>
<dbReference type="Gene3D" id="3.30.70.1230">
    <property type="entry name" value="Nucleotide cyclase"/>
    <property type="match status" value="1"/>
</dbReference>
<keyword evidence="4" id="KW-1185">Reference proteome</keyword>
<dbReference type="SMART" id="SM00044">
    <property type="entry name" value="CYCc"/>
    <property type="match status" value="1"/>
</dbReference>
<dbReference type="CDD" id="cd07302">
    <property type="entry name" value="CHD"/>
    <property type="match status" value="1"/>
</dbReference>
<dbReference type="GO" id="GO:0006171">
    <property type="term" value="P:cAMP biosynthetic process"/>
    <property type="evidence" value="ECO:0007669"/>
    <property type="project" value="TreeGrafter"/>
</dbReference>
<feature type="domain" description="Guanylate cyclase" evidence="2">
    <location>
        <begin position="160"/>
        <end position="269"/>
    </location>
</feature>
<dbReference type="AlphaFoldDB" id="A0A3N2CRQ4"/>
<evidence type="ECO:0000313" key="3">
    <source>
        <dbReference type="EMBL" id="ROR90222.1"/>
    </source>
</evidence>
<comment type="caution">
    <text evidence="3">The sequence shown here is derived from an EMBL/GenBank/DDBJ whole genome shotgun (WGS) entry which is preliminary data.</text>
</comment>
<dbReference type="PROSITE" id="PS50125">
    <property type="entry name" value="GUANYLATE_CYCLASE_2"/>
    <property type="match status" value="1"/>
</dbReference>
<dbReference type="InterPro" id="IPR050697">
    <property type="entry name" value="Adenylyl/Guanylyl_Cyclase_3/4"/>
</dbReference>
<gene>
    <name evidence="3" type="ORF">EDD33_1057</name>
</gene>
<evidence type="ECO:0000256" key="1">
    <source>
        <dbReference type="ARBA" id="ARBA00005381"/>
    </source>
</evidence>
<dbReference type="EMBL" id="RKHO01000001">
    <property type="protein sequence ID" value="ROR90222.1"/>
    <property type="molecule type" value="Genomic_DNA"/>
</dbReference>
<dbReference type="PANTHER" id="PTHR43081:SF19">
    <property type="entry name" value="PH-SENSITIVE ADENYLATE CYCLASE RV1264"/>
    <property type="match status" value="1"/>
</dbReference>
<dbReference type="Pfam" id="PF00211">
    <property type="entry name" value="Guanylate_cyc"/>
    <property type="match status" value="1"/>
</dbReference>
<evidence type="ECO:0000259" key="2">
    <source>
        <dbReference type="PROSITE" id="PS50125"/>
    </source>
</evidence>
<dbReference type="RefSeq" id="WP_123389407.1">
    <property type="nucleotide sequence ID" value="NZ_RKHO01000001.1"/>
</dbReference>
<organism evidence="3 4">
    <name type="scientific">Nocardioides aurantiacus</name>
    <dbReference type="NCBI Taxonomy" id="86796"/>
    <lineage>
        <taxon>Bacteria</taxon>
        <taxon>Bacillati</taxon>
        <taxon>Actinomycetota</taxon>
        <taxon>Actinomycetes</taxon>
        <taxon>Propionibacteriales</taxon>
        <taxon>Nocardioidaceae</taxon>
        <taxon>Nocardioides</taxon>
    </lineage>
</organism>
<comment type="similarity">
    <text evidence="1">Belongs to the adenylyl cyclase class-3 family.</text>
</comment>
<proteinExistence type="inferred from homology"/>
<evidence type="ECO:0000313" key="4">
    <source>
        <dbReference type="Proteomes" id="UP000281738"/>
    </source>
</evidence>
<dbReference type="InterPro" id="IPR001054">
    <property type="entry name" value="A/G_cyclase"/>
</dbReference>
<dbReference type="OrthoDB" id="310836at2"/>
<dbReference type="GO" id="GO:0035556">
    <property type="term" value="P:intracellular signal transduction"/>
    <property type="evidence" value="ECO:0007669"/>
    <property type="project" value="InterPro"/>
</dbReference>
<dbReference type="PANTHER" id="PTHR43081">
    <property type="entry name" value="ADENYLATE CYCLASE, TERMINAL-DIFFERENTIATION SPECIFIC-RELATED"/>
    <property type="match status" value="1"/>
</dbReference>
<reference evidence="3 4" key="1">
    <citation type="submission" date="2018-11" db="EMBL/GenBank/DDBJ databases">
        <title>Sequencing the genomes of 1000 actinobacteria strains.</title>
        <authorList>
            <person name="Klenk H.-P."/>
        </authorList>
    </citation>
    <scope>NUCLEOTIDE SEQUENCE [LARGE SCALE GENOMIC DNA]</scope>
    <source>
        <strain evidence="3 4">DSM 12652</strain>
    </source>
</reference>
<accession>A0A3N2CRQ4</accession>
<sequence length="318" mass="34584">MTTPEDLERAILGAVPGLTGEEISSRAGLTREQSQRLWRALGFPEAGGSAAFGTADEEALHRVASILEEGTVDFETVLRMTRALGQTMDRLAEWEVATMATALERTGGEEPRTEEALRLIRDIGPDFEALLAYVWRRHLVAAVARVESVEAADEQIAEATVGFADLVSFSALTNRLRDDEIGDLVEVFEGRSHDVVSRWRGRVVKTLGDSVLFIAPTPADAVEIAWDIVKVIGGDKRLPDVRVGLVTGSVVMRMGDVYGPAVNLAARLTGVARRNRVITDVHTASVLPADRFETRTLPARPVRGFGDLQPVAVRRSPP</sequence>
<name>A0A3N2CRQ4_9ACTN</name>